<dbReference type="Proteomes" id="UP001249851">
    <property type="component" value="Unassembled WGS sequence"/>
</dbReference>
<sequence length="166" mass="19279">MEQRTSLVSKVFSKRKDKELFSADIDHFDNILNNASKSKNIFKRLYRFSKEKLTKSSSFVLQSIPENSLQRKESIVLSGNDDFIARSIVITDQDCDRQKHMNQETEKKRVKPIGIGTATDMCNSVEGLNEYQNIPQKRGNGKKRRKRTSLKEMQEITTSRDNSMIW</sequence>
<reference evidence="2" key="1">
    <citation type="journal article" date="2023" name="G3 (Bethesda)">
        <title>Whole genome assembly and annotation of the endangered Caribbean coral Acropora cervicornis.</title>
        <authorList>
            <person name="Selwyn J.D."/>
            <person name="Vollmer S.V."/>
        </authorList>
    </citation>
    <scope>NUCLEOTIDE SEQUENCE</scope>
    <source>
        <strain evidence="2">K2</strain>
    </source>
</reference>
<gene>
    <name evidence="2" type="ORF">P5673_027281</name>
</gene>
<name>A0AAD9PZD3_ACRCE</name>
<dbReference type="EMBL" id="JARQWQ010000093">
    <property type="protein sequence ID" value="KAK2551849.1"/>
    <property type="molecule type" value="Genomic_DNA"/>
</dbReference>
<evidence type="ECO:0000313" key="2">
    <source>
        <dbReference type="EMBL" id="KAK2551849.1"/>
    </source>
</evidence>
<feature type="compositionally biased region" description="Polar residues" evidence="1">
    <location>
        <begin position="155"/>
        <end position="166"/>
    </location>
</feature>
<evidence type="ECO:0000256" key="1">
    <source>
        <dbReference type="SAM" id="MobiDB-lite"/>
    </source>
</evidence>
<protein>
    <submittedName>
        <fullName evidence="2">Uncharacterized protein</fullName>
    </submittedName>
</protein>
<accession>A0AAD9PZD3</accession>
<feature type="region of interest" description="Disordered" evidence="1">
    <location>
        <begin position="134"/>
        <end position="166"/>
    </location>
</feature>
<feature type="compositionally biased region" description="Basic residues" evidence="1">
    <location>
        <begin position="139"/>
        <end position="148"/>
    </location>
</feature>
<proteinExistence type="predicted"/>
<keyword evidence="3" id="KW-1185">Reference proteome</keyword>
<reference evidence="2" key="2">
    <citation type="journal article" date="2023" name="Science">
        <title>Genomic signatures of disease resistance in endangered staghorn corals.</title>
        <authorList>
            <person name="Vollmer S.V."/>
            <person name="Selwyn J.D."/>
            <person name="Despard B.A."/>
            <person name="Roesel C.L."/>
        </authorList>
    </citation>
    <scope>NUCLEOTIDE SEQUENCE</scope>
    <source>
        <strain evidence="2">K2</strain>
    </source>
</reference>
<evidence type="ECO:0000313" key="3">
    <source>
        <dbReference type="Proteomes" id="UP001249851"/>
    </source>
</evidence>
<comment type="caution">
    <text evidence="2">The sequence shown here is derived from an EMBL/GenBank/DDBJ whole genome shotgun (WGS) entry which is preliminary data.</text>
</comment>
<dbReference type="AlphaFoldDB" id="A0AAD9PZD3"/>
<organism evidence="2 3">
    <name type="scientific">Acropora cervicornis</name>
    <name type="common">Staghorn coral</name>
    <dbReference type="NCBI Taxonomy" id="6130"/>
    <lineage>
        <taxon>Eukaryota</taxon>
        <taxon>Metazoa</taxon>
        <taxon>Cnidaria</taxon>
        <taxon>Anthozoa</taxon>
        <taxon>Hexacorallia</taxon>
        <taxon>Scleractinia</taxon>
        <taxon>Astrocoeniina</taxon>
        <taxon>Acroporidae</taxon>
        <taxon>Acropora</taxon>
    </lineage>
</organism>